<name>A0A0A1VS68_MICAE</name>
<keyword evidence="7" id="KW-0915">Sodium</keyword>
<dbReference type="PANTHER" id="PTHR43562">
    <property type="entry name" value="NAPA-TYPE SODIUM/HYDROGEN ANTIPORTER"/>
    <property type="match status" value="1"/>
</dbReference>
<evidence type="ECO:0000256" key="3">
    <source>
        <dbReference type="ARBA" id="ARBA00022448"/>
    </source>
</evidence>
<feature type="transmembrane region" description="Helical" evidence="11">
    <location>
        <begin position="399"/>
        <end position="421"/>
    </location>
</feature>
<comment type="similarity">
    <text evidence="2">Belongs to the monovalent cation:proton antiporter 2 (CPA2) transporter (TC 2.A.37) family.</text>
</comment>
<evidence type="ECO:0000256" key="2">
    <source>
        <dbReference type="ARBA" id="ARBA00005551"/>
    </source>
</evidence>
<feature type="transmembrane region" description="Helical" evidence="11">
    <location>
        <begin position="31"/>
        <end position="50"/>
    </location>
</feature>
<keyword evidence="6 11" id="KW-1133">Transmembrane helix</keyword>
<feature type="transmembrane region" description="Helical" evidence="11">
    <location>
        <begin position="153"/>
        <end position="174"/>
    </location>
</feature>
<dbReference type="PANTHER" id="PTHR43562:SF3">
    <property type="entry name" value="SODIUM ION_PROTON EXCHANGER (EUROFUNG)"/>
    <property type="match status" value="1"/>
</dbReference>
<feature type="transmembrane region" description="Helical" evidence="11">
    <location>
        <begin position="365"/>
        <end position="387"/>
    </location>
</feature>
<evidence type="ECO:0000259" key="12">
    <source>
        <dbReference type="Pfam" id="PF00999"/>
    </source>
</evidence>
<evidence type="ECO:0000256" key="11">
    <source>
        <dbReference type="SAM" id="Phobius"/>
    </source>
</evidence>
<dbReference type="GO" id="GO:1902600">
    <property type="term" value="P:proton transmembrane transport"/>
    <property type="evidence" value="ECO:0007669"/>
    <property type="project" value="InterPro"/>
</dbReference>
<evidence type="ECO:0000256" key="1">
    <source>
        <dbReference type="ARBA" id="ARBA00004141"/>
    </source>
</evidence>
<proteinExistence type="inferred from homology"/>
<dbReference type="EMBL" id="BBPA01000019">
    <property type="protein sequence ID" value="GAL92146.1"/>
    <property type="molecule type" value="Genomic_DNA"/>
</dbReference>
<dbReference type="InterPro" id="IPR038770">
    <property type="entry name" value="Na+/solute_symporter_sf"/>
</dbReference>
<dbReference type="RefSeq" id="WP_045357821.1">
    <property type="nucleotide sequence ID" value="NZ_BBPA01000019.1"/>
</dbReference>
<keyword evidence="5 11" id="KW-0812">Transmembrane</keyword>
<organism evidence="13 14">
    <name type="scientific">Microcystis aeruginosa NIES-44</name>
    <dbReference type="NCBI Taxonomy" id="449439"/>
    <lineage>
        <taxon>Bacteria</taxon>
        <taxon>Bacillati</taxon>
        <taxon>Cyanobacteriota</taxon>
        <taxon>Cyanophyceae</taxon>
        <taxon>Oscillatoriophycideae</taxon>
        <taxon>Chroococcales</taxon>
        <taxon>Microcystaceae</taxon>
        <taxon>Microcystis</taxon>
    </lineage>
</organism>
<reference evidence="14" key="1">
    <citation type="journal article" date="2015" name="Genome">
        <title>Whole Genome Sequence of the Non-Microcystin-Producing Microcystis aeruginosa Strain NIES-44.</title>
        <authorList>
            <person name="Okano K."/>
            <person name="Miyata N."/>
            <person name="Ozaki Y."/>
        </authorList>
    </citation>
    <scope>NUCLEOTIDE SEQUENCE [LARGE SCALE GENOMIC DNA]</scope>
    <source>
        <strain evidence="14">NIES-44</strain>
    </source>
</reference>
<sequence>MILQPFLSSAWSPNLPLLASAATAETADSALVLACVLLSLTVIYFACKLGGEICVRFNLPPVLGELVGGVIIGVSALKLLVFPEGGAGFEDSLLIHFLESTSPLTPEQSPAVFSAASEVISVLSELGVIILLFEIGLESDLQELIRVGPQAAAVAVVGVAVPFLVGTLGLIYIFHLATIAAIFAGAALTATSIGITAKVLAEIGKLSAKEGQIIIGAAVLDDILGIIVLAVVASLVKTGEVQISKVIYLAISSSAFVIGAILIGRFLSPFYVQLVNSMKTRGQLLLVSLIFAFILAYIAQVIQLEAILGSFAAGLVLGETEKRSELAEQVFPIADLFVPIFFVCVGAKTDLSVLNPAIPTNREGLVLAAFLIVVAILGKVVTGLAVFSKEKLNRLAIGVGMIPRGEVGLVFAGVGAASGALSPATDAAIIMMVILTTFIAPPLLRLVFKEPTASPQSVSSDR</sequence>
<dbReference type="Pfam" id="PF00999">
    <property type="entry name" value="Na_H_Exchanger"/>
    <property type="match status" value="1"/>
</dbReference>
<dbReference type="Proteomes" id="UP000030321">
    <property type="component" value="Unassembled WGS sequence"/>
</dbReference>
<protein>
    <submittedName>
        <fullName evidence="13">Sodium/hydrogen exchanger</fullName>
    </submittedName>
</protein>
<keyword evidence="4" id="KW-0050">Antiport</keyword>
<evidence type="ECO:0000256" key="7">
    <source>
        <dbReference type="ARBA" id="ARBA00023053"/>
    </source>
</evidence>
<feature type="transmembrane region" description="Helical" evidence="11">
    <location>
        <begin position="284"/>
        <end position="302"/>
    </location>
</feature>
<dbReference type="GO" id="GO:0006814">
    <property type="term" value="P:sodium ion transport"/>
    <property type="evidence" value="ECO:0007669"/>
    <property type="project" value="UniProtKB-KW"/>
</dbReference>
<feature type="transmembrane region" description="Helical" evidence="11">
    <location>
        <begin position="427"/>
        <end position="448"/>
    </location>
</feature>
<evidence type="ECO:0000313" key="13">
    <source>
        <dbReference type="EMBL" id="GAL92146.1"/>
    </source>
</evidence>
<feature type="domain" description="Cation/H+ exchanger transmembrane" evidence="12">
    <location>
        <begin position="45"/>
        <end position="448"/>
    </location>
</feature>
<evidence type="ECO:0000256" key="5">
    <source>
        <dbReference type="ARBA" id="ARBA00022692"/>
    </source>
</evidence>
<feature type="transmembrane region" description="Helical" evidence="11">
    <location>
        <begin position="213"/>
        <end position="235"/>
    </location>
</feature>
<comment type="subcellular location">
    <subcellularLocation>
        <location evidence="1">Membrane</location>
        <topology evidence="1">Multi-pass membrane protein</topology>
    </subcellularLocation>
</comment>
<evidence type="ECO:0000313" key="14">
    <source>
        <dbReference type="Proteomes" id="UP000030321"/>
    </source>
</evidence>
<keyword evidence="9 11" id="KW-0472">Membrane</keyword>
<dbReference type="AlphaFoldDB" id="A0A0A1VS68"/>
<keyword evidence="8" id="KW-0406">Ion transport</keyword>
<evidence type="ECO:0000256" key="4">
    <source>
        <dbReference type="ARBA" id="ARBA00022449"/>
    </source>
</evidence>
<comment type="caution">
    <text evidence="13">The sequence shown here is derived from an EMBL/GenBank/DDBJ whole genome shotgun (WGS) entry which is preliminary data.</text>
</comment>
<evidence type="ECO:0000256" key="10">
    <source>
        <dbReference type="ARBA" id="ARBA00023201"/>
    </source>
</evidence>
<accession>A0A0A1VS68</accession>
<gene>
    <name evidence="13" type="ORF">N44_00434</name>
</gene>
<evidence type="ECO:0000256" key="8">
    <source>
        <dbReference type="ARBA" id="ARBA00023065"/>
    </source>
</evidence>
<feature type="transmembrane region" description="Helical" evidence="11">
    <location>
        <begin position="180"/>
        <end position="201"/>
    </location>
</feature>
<dbReference type="GO" id="GO:0016020">
    <property type="term" value="C:membrane"/>
    <property type="evidence" value="ECO:0007669"/>
    <property type="project" value="UniProtKB-SubCell"/>
</dbReference>
<evidence type="ECO:0000256" key="9">
    <source>
        <dbReference type="ARBA" id="ARBA00023136"/>
    </source>
</evidence>
<keyword evidence="3" id="KW-0813">Transport</keyword>
<keyword evidence="10" id="KW-0739">Sodium transport</keyword>
<feature type="transmembrane region" description="Helical" evidence="11">
    <location>
        <begin position="247"/>
        <end position="272"/>
    </location>
</feature>
<dbReference type="InterPro" id="IPR006153">
    <property type="entry name" value="Cation/H_exchanger_TM"/>
</dbReference>
<dbReference type="GO" id="GO:0015297">
    <property type="term" value="F:antiporter activity"/>
    <property type="evidence" value="ECO:0007669"/>
    <property type="project" value="UniProtKB-KW"/>
</dbReference>
<evidence type="ECO:0000256" key="6">
    <source>
        <dbReference type="ARBA" id="ARBA00022989"/>
    </source>
</evidence>
<dbReference type="Gene3D" id="1.20.1530.20">
    <property type="match status" value="1"/>
</dbReference>